<feature type="region of interest" description="Disordered" evidence="1">
    <location>
        <begin position="1"/>
        <end position="23"/>
    </location>
</feature>
<organism evidence="2 3">
    <name type="scientific">Nostocoides jenkinsii Ben 74</name>
    <dbReference type="NCBI Taxonomy" id="1193518"/>
    <lineage>
        <taxon>Bacteria</taxon>
        <taxon>Bacillati</taxon>
        <taxon>Actinomycetota</taxon>
        <taxon>Actinomycetes</taxon>
        <taxon>Micrococcales</taxon>
        <taxon>Intrasporangiaceae</taxon>
        <taxon>Nostocoides</taxon>
    </lineage>
</organism>
<dbReference type="Proteomes" id="UP000035720">
    <property type="component" value="Unassembled WGS sequence"/>
</dbReference>
<evidence type="ECO:0000256" key="1">
    <source>
        <dbReference type="SAM" id="MobiDB-lite"/>
    </source>
</evidence>
<comment type="caution">
    <text evidence="2">The sequence shown here is derived from an EMBL/GenBank/DDBJ whole genome shotgun (WGS) entry which is preliminary data.</text>
</comment>
<proteinExistence type="predicted"/>
<dbReference type="AlphaFoldDB" id="A0A077MEM5"/>
<reference evidence="2 3" key="1">
    <citation type="journal article" date="2013" name="ISME J.">
        <title>A metabolic model for members of the genus Tetrasphaera involved in enhanced biological phosphorus removal.</title>
        <authorList>
            <person name="Kristiansen R."/>
            <person name="Nguyen H.T.T."/>
            <person name="Saunders A.M."/>
            <person name="Nielsen J.L."/>
            <person name="Wimmer R."/>
            <person name="Le V.Q."/>
            <person name="McIlroy S.J."/>
            <person name="Petrovski S."/>
            <person name="Seviour R.J."/>
            <person name="Calteau A."/>
            <person name="Nielsen K.L."/>
            <person name="Nielsen P.H."/>
        </authorList>
    </citation>
    <scope>NUCLEOTIDE SEQUENCE [LARGE SCALE GENOMIC DNA]</scope>
    <source>
        <strain evidence="2 3">Ben 74</strain>
    </source>
</reference>
<name>A0A077MEM5_9MICO</name>
<protein>
    <submittedName>
        <fullName evidence="2">Uncharacterized protein</fullName>
    </submittedName>
</protein>
<dbReference type="EMBL" id="CAJC01000184">
    <property type="protein sequence ID" value="CCI54430.1"/>
    <property type="molecule type" value="Genomic_DNA"/>
</dbReference>
<evidence type="ECO:0000313" key="2">
    <source>
        <dbReference type="EMBL" id="CCI54430.1"/>
    </source>
</evidence>
<evidence type="ECO:0000313" key="3">
    <source>
        <dbReference type="Proteomes" id="UP000035720"/>
    </source>
</evidence>
<sequence length="42" mass="4721">MRSDQLSYPASAAGPVTGQTRAPCRNRTDDLFLTMEMLYRLS</sequence>
<accession>A0A077MEM5</accession>
<keyword evidence="3" id="KW-1185">Reference proteome</keyword>
<gene>
    <name evidence="2" type="ORF">BN13_700013</name>
</gene>